<dbReference type="GO" id="GO:0015344">
    <property type="term" value="F:siderophore uptake transmembrane transporter activity"/>
    <property type="evidence" value="ECO:0007669"/>
    <property type="project" value="TreeGrafter"/>
</dbReference>
<proteinExistence type="inferred from homology"/>
<dbReference type="Proteomes" id="UP000490980">
    <property type="component" value="Unassembled WGS sequence"/>
</dbReference>
<keyword evidence="6 11" id="KW-0798">TonB box</keyword>
<dbReference type="InterPro" id="IPR000531">
    <property type="entry name" value="Beta-barrel_TonB"/>
</dbReference>
<dbReference type="Gene3D" id="2.170.130.10">
    <property type="entry name" value="TonB-dependent receptor, plug domain"/>
    <property type="match status" value="1"/>
</dbReference>
<evidence type="ECO:0000313" key="15">
    <source>
        <dbReference type="EMBL" id="NII04882.1"/>
    </source>
</evidence>
<dbReference type="InterPro" id="IPR039426">
    <property type="entry name" value="TonB-dep_rcpt-like"/>
</dbReference>
<feature type="signal peptide" evidence="12">
    <location>
        <begin position="1"/>
        <end position="25"/>
    </location>
</feature>
<evidence type="ECO:0000256" key="2">
    <source>
        <dbReference type="ARBA" id="ARBA00009810"/>
    </source>
</evidence>
<dbReference type="PROSITE" id="PS52016">
    <property type="entry name" value="TONB_DEPENDENT_REC_3"/>
    <property type="match status" value="1"/>
</dbReference>
<evidence type="ECO:0000256" key="4">
    <source>
        <dbReference type="ARBA" id="ARBA00022452"/>
    </source>
</evidence>
<protein>
    <submittedName>
        <fullName evidence="15">TonB-dependent siderophore receptor</fullName>
    </submittedName>
</protein>
<keyword evidence="16" id="KW-1185">Reference proteome</keyword>
<evidence type="ECO:0000256" key="1">
    <source>
        <dbReference type="ARBA" id="ARBA00004571"/>
    </source>
</evidence>
<comment type="subcellular location">
    <subcellularLocation>
        <location evidence="1 10">Cell outer membrane</location>
        <topology evidence="1 10">Multi-pass membrane protein</topology>
    </subcellularLocation>
</comment>
<keyword evidence="7 10" id="KW-0472">Membrane</keyword>
<gene>
    <name evidence="15" type="ORF">HBF25_00620</name>
</gene>
<keyword evidence="4 10" id="KW-1134">Transmembrane beta strand</keyword>
<keyword evidence="12" id="KW-0732">Signal</keyword>
<evidence type="ECO:0000256" key="6">
    <source>
        <dbReference type="ARBA" id="ARBA00023077"/>
    </source>
</evidence>
<dbReference type="Pfam" id="PF07715">
    <property type="entry name" value="Plug"/>
    <property type="match status" value="1"/>
</dbReference>
<keyword evidence="3 10" id="KW-0813">Transport</keyword>
<dbReference type="SUPFAM" id="SSF56935">
    <property type="entry name" value="Porins"/>
    <property type="match status" value="1"/>
</dbReference>
<reference evidence="15 16" key="1">
    <citation type="submission" date="2020-03" db="EMBL/GenBank/DDBJ databases">
        <authorList>
            <person name="Lai Q."/>
        </authorList>
    </citation>
    <scope>NUCLEOTIDE SEQUENCE [LARGE SCALE GENOMIC DNA]</scope>
    <source>
        <strain evidence="15 16">CCUG 25036</strain>
    </source>
</reference>
<accession>A0A7X5ZGM1</accession>
<organism evidence="15 16">
    <name type="scientific">Luteibacter anthropi</name>
    <dbReference type="NCBI Taxonomy" id="564369"/>
    <lineage>
        <taxon>Bacteria</taxon>
        <taxon>Pseudomonadati</taxon>
        <taxon>Pseudomonadota</taxon>
        <taxon>Gammaproteobacteria</taxon>
        <taxon>Lysobacterales</taxon>
        <taxon>Rhodanobacteraceae</taxon>
        <taxon>Luteibacter</taxon>
    </lineage>
</organism>
<dbReference type="PANTHER" id="PTHR32552">
    <property type="entry name" value="FERRICHROME IRON RECEPTOR-RELATED"/>
    <property type="match status" value="1"/>
</dbReference>
<keyword evidence="8 15" id="KW-0675">Receptor</keyword>
<dbReference type="CDD" id="cd01347">
    <property type="entry name" value="ligand_gated_channel"/>
    <property type="match status" value="1"/>
</dbReference>
<dbReference type="Pfam" id="PF00593">
    <property type="entry name" value="TonB_dep_Rec_b-barrel"/>
    <property type="match status" value="1"/>
</dbReference>
<evidence type="ECO:0000256" key="8">
    <source>
        <dbReference type="ARBA" id="ARBA00023170"/>
    </source>
</evidence>
<dbReference type="Gene3D" id="2.40.170.20">
    <property type="entry name" value="TonB-dependent receptor, beta-barrel domain"/>
    <property type="match status" value="1"/>
</dbReference>
<dbReference type="GO" id="GO:0015891">
    <property type="term" value="P:siderophore transport"/>
    <property type="evidence" value="ECO:0007669"/>
    <property type="project" value="InterPro"/>
</dbReference>
<evidence type="ECO:0000313" key="16">
    <source>
        <dbReference type="Proteomes" id="UP000490980"/>
    </source>
</evidence>
<evidence type="ECO:0000256" key="10">
    <source>
        <dbReference type="PROSITE-ProRule" id="PRU01360"/>
    </source>
</evidence>
<sequence>MPFLPARRPLAAALSCLSLCSVTLADDAPTDTRPTALKEVSVTATRTEGFAARRVEVGPFQGQDILDIPATVNVVTRDLLDLQQPSGLYDALRNVAGVTRLQLNGLAYDNLSLRGIALDNRSSYYFNGVLPFDNNIAIPMEDKQGFEVLKGASALYYGFAVPAGIVNMTTKRAGDTPVTQIGTSVDNNGSVKGTIDVARRFGDHQQFGVRVNAATQSIHAPIDDAHGNRHMASLAADWKVSDSVLLKYDYEHVEQDLPEQAGITPLPAVKGQVTLPRLPDPGQLLSSSQHNTRARADTHLLRADFALSENWAGMVSIGRSTTERDRWAWIFRNYSLVTGKGQLQASQQNGQRYQNTNGRAEINGAFDTGPVTHNVTIGFSRNRLFQPDFTTNFFVASQSLYDPTQNLVLKSSGAPKPFYAQTVWNTGTYVFDRVSLGESWEVTGGLRRSTYESQQFGTPSTDITKNTPSASVVYRLDSQSSLYASYIEGLESAGSAPGTAENPYQVLPAAVSRQSEIGYRHRFDNEMLVSVGAFDIRQPSAGVDANNVYALNGRARYRGMEFSAQGHVTTQLSVAASAMWLHARQVASTDPTIEGKTPENTPHTSASLFLAYDIASLPGLDVNAGAFYTASRPINDQDQAWIGGYTLFSAGSRYRTVLSGKPVTFQLNLENLGNKRYWSAAGSNLLSVGLGRTAMVSATLDL</sequence>
<dbReference type="InterPro" id="IPR037066">
    <property type="entry name" value="Plug_dom_sf"/>
</dbReference>
<dbReference type="GO" id="GO:0009279">
    <property type="term" value="C:cell outer membrane"/>
    <property type="evidence" value="ECO:0007669"/>
    <property type="project" value="UniProtKB-SubCell"/>
</dbReference>
<feature type="chain" id="PRO_5030837726" evidence="12">
    <location>
        <begin position="26"/>
        <end position="702"/>
    </location>
</feature>
<dbReference type="InterPro" id="IPR012910">
    <property type="entry name" value="Plug_dom"/>
</dbReference>
<evidence type="ECO:0000256" key="9">
    <source>
        <dbReference type="ARBA" id="ARBA00023237"/>
    </source>
</evidence>
<comment type="caution">
    <text evidence="15">The sequence shown here is derived from an EMBL/GenBank/DDBJ whole genome shotgun (WGS) entry which is preliminary data.</text>
</comment>
<dbReference type="InterPro" id="IPR036942">
    <property type="entry name" value="Beta-barrel_TonB_sf"/>
</dbReference>
<dbReference type="NCBIfam" id="TIGR01783">
    <property type="entry name" value="TonB-siderophor"/>
    <property type="match status" value="1"/>
</dbReference>
<dbReference type="EMBL" id="JAARLZ010000001">
    <property type="protein sequence ID" value="NII04882.1"/>
    <property type="molecule type" value="Genomic_DNA"/>
</dbReference>
<keyword evidence="5 10" id="KW-0812">Transmembrane</keyword>
<dbReference type="GO" id="GO:0038023">
    <property type="term" value="F:signaling receptor activity"/>
    <property type="evidence" value="ECO:0007669"/>
    <property type="project" value="InterPro"/>
</dbReference>
<dbReference type="AlphaFoldDB" id="A0A7X5ZGM1"/>
<keyword evidence="9 10" id="KW-0998">Cell outer membrane</keyword>
<feature type="domain" description="TonB-dependent receptor-like beta-barrel" evidence="13">
    <location>
        <begin position="245"/>
        <end position="672"/>
    </location>
</feature>
<dbReference type="PANTHER" id="PTHR32552:SF82">
    <property type="entry name" value="FCUA PROTEIN"/>
    <property type="match status" value="1"/>
</dbReference>
<comment type="similarity">
    <text evidence="2 10 11">Belongs to the TonB-dependent receptor family.</text>
</comment>
<evidence type="ECO:0000256" key="7">
    <source>
        <dbReference type="ARBA" id="ARBA00023136"/>
    </source>
</evidence>
<evidence type="ECO:0000259" key="13">
    <source>
        <dbReference type="Pfam" id="PF00593"/>
    </source>
</evidence>
<name>A0A7X5ZGM1_9GAMM</name>
<feature type="domain" description="TonB-dependent receptor plug" evidence="14">
    <location>
        <begin position="65"/>
        <end position="164"/>
    </location>
</feature>
<evidence type="ECO:0000256" key="12">
    <source>
        <dbReference type="SAM" id="SignalP"/>
    </source>
</evidence>
<evidence type="ECO:0000256" key="3">
    <source>
        <dbReference type="ARBA" id="ARBA00022448"/>
    </source>
</evidence>
<evidence type="ECO:0000256" key="11">
    <source>
        <dbReference type="RuleBase" id="RU003357"/>
    </source>
</evidence>
<evidence type="ECO:0000256" key="5">
    <source>
        <dbReference type="ARBA" id="ARBA00022692"/>
    </source>
</evidence>
<dbReference type="InterPro" id="IPR010105">
    <property type="entry name" value="TonB_sidphr_rcpt"/>
</dbReference>
<dbReference type="RefSeq" id="WP_166945582.1">
    <property type="nucleotide sequence ID" value="NZ_JAARLZ010000001.1"/>
</dbReference>
<evidence type="ECO:0000259" key="14">
    <source>
        <dbReference type="Pfam" id="PF07715"/>
    </source>
</evidence>